<dbReference type="SUPFAM" id="SSF47413">
    <property type="entry name" value="lambda repressor-like DNA-binding domains"/>
    <property type="match status" value="1"/>
</dbReference>
<dbReference type="eggNOG" id="COG2110">
    <property type="taxonomic scope" value="Bacteria"/>
</dbReference>
<name>I0GQM7_SELRL</name>
<protein>
    <submittedName>
        <fullName evidence="1">Uncharacterized protein</fullName>
    </submittedName>
</protein>
<evidence type="ECO:0000313" key="2">
    <source>
        <dbReference type="Proteomes" id="UP000007887"/>
    </source>
</evidence>
<evidence type="ECO:0000313" key="1">
    <source>
        <dbReference type="EMBL" id="BAL83064.1"/>
    </source>
</evidence>
<dbReference type="Proteomes" id="UP000007887">
    <property type="component" value="Chromosome"/>
</dbReference>
<dbReference type="InterPro" id="IPR010982">
    <property type="entry name" value="Lambda_DNA-bd_dom_sf"/>
</dbReference>
<organism evidence="1 2">
    <name type="scientific">Selenomonas ruminantium subsp. lactilytica (strain NBRC 103574 / TAM6421)</name>
    <dbReference type="NCBI Taxonomy" id="927704"/>
    <lineage>
        <taxon>Bacteria</taxon>
        <taxon>Bacillati</taxon>
        <taxon>Bacillota</taxon>
        <taxon>Negativicutes</taxon>
        <taxon>Selenomonadales</taxon>
        <taxon>Selenomonadaceae</taxon>
        <taxon>Selenomonas</taxon>
    </lineage>
</organism>
<dbReference type="EMBL" id="AP012292">
    <property type="protein sequence ID" value="BAL83064.1"/>
    <property type="molecule type" value="Genomic_DNA"/>
</dbReference>
<sequence length="182" mass="20644">MLTQSVIDDLKQYLALHYRPEGAKIRAFEQENESSHNNAAPIGALVAAVISSDFFKGLERLVSKLDMTFSEKLMWWIEKKGRKPVEIYSKVGISKSHFAKIRNNIQYHPTKETVLAFVVALHLSLEEAADLLKRAGYALSESCLNDMIVAYFLQAGRYNIDEVNDALDLHGCKPLTNWRESK</sequence>
<dbReference type="KEGG" id="sri:SELR_13560"/>
<dbReference type="OrthoDB" id="6194521at2"/>
<accession>I0GQM7</accession>
<gene>
    <name evidence="1" type="ordered locus">SELR_13560</name>
</gene>
<dbReference type="RefSeq" id="WP_014424501.1">
    <property type="nucleotide sequence ID" value="NC_017068.1"/>
</dbReference>
<dbReference type="GO" id="GO:0003677">
    <property type="term" value="F:DNA binding"/>
    <property type="evidence" value="ECO:0007669"/>
    <property type="project" value="InterPro"/>
</dbReference>
<dbReference type="PATRIC" id="fig|927704.6.peg.1397"/>
<proteinExistence type="predicted"/>
<reference evidence="1 2" key="1">
    <citation type="submission" date="2011-10" db="EMBL/GenBank/DDBJ databases">
        <title>Whole genome sequence of Selenomonas ruminantium subsp. lactilytica TAM6421.</title>
        <authorList>
            <person name="Oguchi A."/>
            <person name="Ankai A."/>
            <person name="Kaneko J."/>
            <person name="Yamada-Narita S."/>
            <person name="Fukui S."/>
            <person name="Takahashi M."/>
            <person name="Onodera T."/>
            <person name="Kojima S."/>
            <person name="Fushimi T."/>
            <person name="Abe N."/>
            <person name="Kamio Y."/>
            <person name="Yamazaki S."/>
            <person name="Fujita N."/>
        </authorList>
    </citation>
    <scope>NUCLEOTIDE SEQUENCE [LARGE SCALE GENOMIC DNA]</scope>
    <source>
        <strain evidence="2">NBRC 103574 / TAM6421</strain>
    </source>
</reference>
<dbReference type="HOGENOM" id="CLU_069579_1_0_9"/>
<dbReference type="AlphaFoldDB" id="I0GQM7"/>